<dbReference type="InterPro" id="IPR052513">
    <property type="entry name" value="Thioester_dehydratase-like"/>
</dbReference>
<dbReference type="PANTHER" id="PTHR34075:SF4">
    <property type="entry name" value="DUF35 DOMAIN-CONTAINING PROTEIN"/>
    <property type="match status" value="1"/>
</dbReference>
<reference evidence="3" key="1">
    <citation type="journal article" date="2020" name="mSystems">
        <title>Genome- and Community-Level Interaction Insights into Carbon Utilization and Element Cycling Functions of Hydrothermarchaeota in Hydrothermal Sediment.</title>
        <authorList>
            <person name="Zhou Z."/>
            <person name="Liu Y."/>
            <person name="Xu W."/>
            <person name="Pan J."/>
            <person name="Luo Z.H."/>
            <person name="Li M."/>
        </authorList>
    </citation>
    <scope>NUCLEOTIDE SEQUENCE [LARGE SCALE GENOMIC DNA]</scope>
    <source>
        <strain evidence="3">SpSt-477</strain>
    </source>
</reference>
<proteinExistence type="predicted"/>
<dbReference type="Pfam" id="PF01796">
    <property type="entry name" value="OB_ChsH2_C"/>
    <property type="match status" value="1"/>
</dbReference>
<protein>
    <recommendedName>
        <fullName evidence="4">Zn-ribbon domain-containing OB-fold protein</fullName>
    </recommendedName>
</protein>
<dbReference type="Gene3D" id="2.40.50.140">
    <property type="entry name" value="Nucleic acid-binding proteins"/>
    <property type="match status" value="1"/>
</dbReference>
<dbReference type="PANTHER" id="PTHR34075">
    <property type="entry name" value="BLR3430 PROTEIN"/>
    <property type="match status" value="1"/>
</dbReference>
<feature type="domain" description="ChsH2 rubredoxin-like zinc ribbon" evidence="2">
    <location>
        <begin position="30"/>
        <end position="54"/>
    </location>
</feature>
<evidence type="ECO:0000259" key="2">
    <source>
        <dbReference type="Pfam" id="PF12172"/>
    </source>
</evidence>
<dbReference type="EMBL" id="DSUH01000214">
    <property type="protein sequence ID" value="HGU32996.1"/>
    <property type="molecule type" value="Genomic_DNA"/>
</dbReference>
<gene>
    <name evidence="3" type="ORF">ENS29_09085</name>
</gene>
<feature type="domain" description="ChsH2 C-terminal OB-fold" evidence="1">
    <location>
        <begin position="61"/>
        <end position="128"/>
    </location>
</feature>
<dbReference type="InterPro" id="IPR022002">
    <property type="entry name" value="ChsH2_Znr"/>
</dbReference>
<name>A0A7C4RRV2_9BACT</name>
<dbReference type="AlphaFoldDB" id="A0A7C4RRV2"/>
<dbReference type="Pfam" id="PF12172">
    <property type="entry name" value="zf-ChsH2"/>
    <property type="match status" value="1"/>
</dbReference>
<evidence type="ECO:0008006" key="4">
    <source>
        <dbReference type="Google" id="ProtNLM"/>
    </source>
</evidence>
<evidence type="ECO:0000313" key="3">
    <source>
        <dbReference type="EMBL" id="HGU32996.1"/>
    </source>
</evidence>
<dbReference type="InterPro" id="IPR012340">
    <property type="entry name" value="NA-bd_OB-fold"/>
</dbReference>
<comment type="caution">
    <text evidence="3">The sequence shown here is derived from an EMBL/GenBank/DDBJ whole genome shotgun (WGS) entry which is preliminary data.</text>
</comment>
<evidence type="ECO:0000259" key="1">
    <source>
        <dbReference type="Pfam" id="PF01796"/>
    </source>
</evidence>
<organism evidence="3">
    <name type="scientific">Desulfatirhabdium butyrativorans</name>
    <dbReference type="NCBI Taxonomy" id="340467"/>
    <lineage>
        <taxon>Bacteria</taxon>
        <taxon>Pseudomonadati</taxon>
        <taxon>Thermodesulfobacteriota</taxon>
        <taxon>Desulfobacteria</taxon>
        <taxon>Desulfobacterales</taxon>
        <taxon>Desulfatirhabdiaceae</taxon>
        <taxon>Desulfatirhabdium</taxon>
    </lineage>
</organism>
<dbReference type="SUPFAM" id="SSF50249">
    <property type="entry name" value="Nucleic acid-binding proteins"/>
    <property type="match status" value="1"/>
</dbReference>
<accession>A0A7C4RRV2</accession>
<dbReference type="InterPro" id="IPR002878">
    <property type="entry name" value="ChsH2_C"/>
</dbReference>
<dbReference type="Gene3D" id="6.10.30.10">
    <property type="match status" value="1"/>
</dbReference>
<sequence length="149" mass="17057">MESGDVCQPFRYAVGSYGSVFLKELKENCRFMAVRCPKCGKVFVPPRRVCGECLVEMKDFVDVGPLGRIGTFTILRYAFIDPETGEQKPVPYGYGFIRLDGADTLFQHYIDIQDESRIRIGARVEPVFAEQRRGSVRDVRYFRVIDETP</sequence>